<sequence length="210" mass="22538">MATNGSFNDTECYCDCDELEATFNRSGTAPTTQDEADEAAKKLVSELKVNKTNLSSTLRRKTSAPDHRPSAQGLGVVGVIVVVAVLVCIVALDLSVLCQDMRVAVCRVFGLDLPEGLHLARRRASYARRGRGFGGRGLRPGGPDDKAHHNAPMYSSFPDKNGEHDDDGAERESGARGSNNMASTTLPVPTSGVTDIKSRRELLMMHGAPR</sequence>
<keyword evidence="4" id="KW-1185">Reference proteome</keyword>
<keyword evidence="2" id="KW-0472">Membrane</keyword>
<evidence type="ECO:0000256" key="1">
    <source>
        <dbReference type="SAM" id="MobiDB-lite"/>
    </source>
</evidence>
<dbReference type="EMBL" id="JBAMIC010000003">
    <property type="protein sequence ID" value="KAK7109814.1"/>
    <property type="molecule type" value="Genomic_DNA"/>
</dbReference>
<feature type="transmembrane region" description="Helical" evidence="2">
    <location>
        <begin position="71"/>
        <end position="92"/>
    </location>
</feature>
<dbReference type="Proteomes" id="UP001374579">
    <property type="component" value="Unassembled WGS sequence"/>
</dbReference>
<feature type="compositionally biased region" description="Polar residues" evidence="1">
    <location>
        <begin position="176"/>
        <end position="193"/>
    </location>
</feature>
<feature type="region of interest" description="Disordered" evidence="1">
    <location>
        <begin position="130"/>
        <end position="210"/>
    </location>
</feature>
<proteinExistence type="predicted"/>
<evidence type="ECO:0000313" key="4">
    <source>
        <dbReference type="Proteomes" id="UP001374579"/>
    </source>
</evidence>
<evidence type="ECO:0000313" key="3">
    <source>
        <dbReference type="EMBL" id="KAK7109814.1"/>
    </source>
</evidence>
<keyword evidence="2" id="KW-1133">Transmembrane helix</keyword>
<comment type="caution">
    <text evidence="3">The sequence shown here is derived from an EMBL/GenBank/DDBJ whole genome shotgun (WGS) entry which is preliminary data.</text>
</comment>
<protein>
    <submittedName>
        <fullName evidence="3">Uncharacterized protein</fullName>
    </submittedName>
</protein>
<gene>
    <name evidence="3" type="ORF">V1264_013795</name>
</gene>
<dbReference type="AlphaFoldDB" id="A0AAN9BR46"/>
<organism evidence="3 4">
    <name type="scientific">Littorina saxatilis</name>
    <dbReference type="NCBI Taxonomy" id="31220"/>
    <lineage>
        <taxon>Eukaryota</taxon>
        <taxon>Metazoa</taxon>
        <taxon>Spiralia</taxon>
        <taxon>Lophotrochozoa</taxon>
        <taxon>Mollusca</taxon>
        <taxon>Gastropoda</taxon>
        <taxon>Caenogastropoda</taxon>
        <taxon>Littorinimorpha</taxon>
        <taxon>Littorinoidea</taxon>
        <taxon>Littorinidae</taxon>
        <taxon>Littorina</taxon>
    </lineage>
</organism>
<keyword evidence="2" id="KW-0812">Transmembrane</keyword>
<accession>A0AAN9BR46</accession>
<evidence type="ECO:0000256" key="2">
    <source>
        <dbReference type="SAM" id="Phobius"/>
    </source>
</evidence>
<name>A0AAN9BR46_9CAEN</name>
<reference evidence="3 4" key="1">
    <citation type="submission" date="2024-02" db="EMBL/GenBank/DDBJ databases">
        <title>Chromosome-scale genome assembly of the rough periwinkle Littorina saxatilis.</title>
        <authorList>
            <person name="De Jode A."/>
            <person name="Faria R."/>
            <person name="Formenti G."/>
            <person name="Sims Y."/>
            <person name="Smith T.P."/>
            <person name="Tracey A."/>
            <person name="Wood J.M.D."/>
            <person name="Zagrodzka Z.B."/>
            <person name="Johannesson K."/>
            <person name="Butlin R.K."/>
            <person name="Leder E.H."/>
        </authorList>
    </citation>
    <scope>NUCLEOTIDE SEQUENCE [LARGE SCALE GENOMIC DNA]</scope>
    <source>
        <strain evidence="3">Snail1</strain>
        <tissue evidence="3">Muscle</tissue>
    </source>
</reference>